<dbReference type="SUPFAM" id="SSF54106">
    <property type="entry name" value="LysM domain"/>
    <property type="match status" value="1"/>
</dbReference>
<gene>
    <name evidence="5" type="ORF">MOX91_01335</name>
</gene>
<name>A0ABU4WE39_9BACT</name>
<evidence type="ECO:0000256" key="1">
    <source>
        <dbReference type="SAM" id="Coils"/>
    </source>
</evidence>
<evidence type="ECO:0000313" key="5">
    <source>
        <dbReference type="EMBL" id="MDX8414830.1"/>
    </source>
</evidence>
<evidence type="ECO:0000256" key="2">
    <source>
        <dbReference type="SAM" id="MobiDB-lite"/>
    </source>
</evidence>
<evidence type="ECO:0000256" key="3">
    <source>
        <dbReference type="SAM" id="Phobius"/>
    </source>
</evidence>
<dbReference type="InterPro" id="IPR036779">
    <property type="entry name" value="LysM_dom_sf"/>
</dbReference>
<feature type="coiled-coil region" evidence="1">
    <location>
        <begin position="51"/>
        <end position="85"/>
    </location>
</feature>
<feature type="domain" description="LysM" evidence="4">
    <location>
        <begin position="157"/>
        <end position="201"/>
    </location>
</feature>
<dbReference type="Pfam" id="PF01476">
    <property type="entry name" value="LysM"/>
    <property type="match status" value="1"/>
</dbReference>
<proteinExistence type="predicted"/>
<keyword evidence="6" id="KW-1185">Reference proteome</keyword>
<evidence type="ECO:0000313" key="6">
    <source>
        <dbReference type="Proteomes" id="UP001275932"/>
    </source>
</evidence>
<dbReference type="RefSeq" id="WP_370396276.1">
    <property type="nucleotide sequence ID" value="NZ_JALBUT010000001.1"/>
</dbReference>
<dbReference type="PROSITE" id="PS51782">
    <property type="entry name" value="LYSM"/>
    <property type="match status" value="1"/>
</dbReference>
<dbReference type="Proteomes" id="UP001275932">
    <property type="component" value="Unassembled WGS sequence"/>
</dbReference>
<dbReference type="Gene3D" id="3.10.350.10">
    <property type="entry name" value="LysM domain"/>
    <property type="match status" value="1"/>
</dbReference>
<accession>A0ABU4WE39</accession>
<reference evidence="5 6" key="1">
    <citation type="submission" date="2022-03" db="EMBL/GenBank/DDBJ databases">
        <title>Novel taxa within the pig intestine.</title>
        <authorList>
            <person name="Wylensek D."/>
            <person name="Bishof K."/>
            <person name="Afrizal A."/>
            <person name="Clavel T."/>
        </authorList>
    </citation>
    <scope>NUCLEOTIDE SEQUENCE [LARGE SCALE GENOMIC DNA]</scope>
    <source>
        <strain evidence="5 6">CLA-KB-P66</strain>
    </source>
</reference>
<feature type="transmembrane region" description="Helical" evidence="3">
    <location>
        <begin position="14"/>
        <end position="36"/>
    </location>
</feature>
<keyword evidence="3" id="KW-1133">Transmembrane helix</keyword>
<keyword evidence="3" id="KW-0812">Transmembrane</keyword>
<dbReference type="EMBL" id="JALBUT010000001">
    <property type="protein sequence ID" value="MDX8414830.1"/>
    <property type="molecule type" value="Genomic_DNA"/>
</dbReference>
<keyword evidence="3" id="KW-0472">Membrane</keyword>
<dbReference type="CDD" id="cd00118">
    <property type="entry name" value="LysM"/>
    <property type="match status" value="1"/>
</dbReference>
<keyword evidence="1" id="KW-0175">Coiled coil</keyword>
<organism evidence="5 6">
    <name type="scientific">Intestinicryptomonas porci</name>
    <dbReference type="NCBI Taxonomy" id="2926320"/>
    <lineage>
        <taxon>Bacteria</taxon>
        <taxon>Pseudomonadati</taxon>
        <taxon>Verrucomicrobiota</taxon>
        <taxon>Opitutia</taxon>
        <taxon>Opitutales</taxon>
        <taxon>Intestinicryptomonaceae</taxon>
        <taxon>Intestinicryptomonas</taxon>
    </lineage>
</organism>
<protein>
    <submittedName>
        <fullName evidence="5">LysM peptidoglycan-binding domain-containing protein</fullName>
    </submittedName>
</protein>
<sequence>MEEDFQENSTLKTYLPLAAGLLGIVMGLVALGFAVASANKAGEIKENLATLSKSLEESSNLQKELKALNDKITSAFEQIEATKAAGAINANAVSKQVQNAINALSIEITNNRNLIAKNQEAIGELASRGVRTPKTAAAKPSGKEETSAAATPTPSGKIHKVKAGENFSIIAKKYGVNVSDIEKANPDKDSRRLKIGQEIIIP</sequence>
<evidence type="ECO:0000259" key="4">
    <source>
        <dbReference type="PROSITE" id="PS51782"/>
    </source>
</evidence>
<comment type="caution">
    <text evidence="5">The sequence shown here is derived from an EMBL/GenBank/DDBJ whole genome shotgun (WGS) entry which is preliminary data.</text>
</comment>
<dbReference type="SMART" id="SM00257">
    <property type="entry name" value="LysM"/>
    <property type="match status" value="1"/>
</dbReference>
<feature type="region of interest" description="Disordered" evidence="2">
    <location>
        <begin position="131"/>
        <end position="159"/>
    </location>
</feature>
<dbReference type="InterPro" id="IPR018392">
    <property type="entry name" value="LysM"/>
</dbReference>